<dbReference type="EMBL" id="CAKMRJ010000113">
    <property type="protein sequence ID" value="CAH1417718.1"/>
    <property type="molecule type" value="Genomic_DNA"/>
</dbReference>
<evidence type="ECO:0000256" key="1">
    <source>
        <dbReference type="SAM" id="MobiDB-lite"/>
    </source>
</evidence>
<dbReference type="InterPro" id="IPR029466">
    <property type="entry name" value="NAM-associated_C"/>
</dbReference>
<reference evidence="3 4" key="1">
    <citation type="submission" date="2022-01" db="EMBL/GenBank/DDBJ databases">
        <authorList>
            <person name="Xiong W."/>
            <person name="Schranz E."/>
        </authorList>
    </citation>
    <scope>NUCLEOTIDE SEQUENCE [LARGE SCALE GENOMIC DNA]</scope>
</reference>
<dbReference type="PANTHER" id="PTHR45023:SF4">
    <property type="entry name" value="GLYCINE-RICH PROTEIN-RELATED"/>
    <property type="match status" value="1"/>
</dbReference>
<dbReference type="PANTHER" id="PTHR45023">
    <property type="match status" value="1"/>
</dbReference>
<feature type="domain" description="No apical meristem-associated C-terminal" evidence="2">
    <location>
        <begin position="3"/>
        <end position="156"/>
    </location>
</feature>
<keyword evidence="4" id="KW-1185">Reference proteome</keyword>
<dbReference type="Proteomes" id="UP001157418">
    <property type="component" value="Unassembled WGS sequence"/>
</dbReference>
<proteinExistence type="predicted"/>
<dbReference type="AlphaFoldDB" id="A0AAU9MA37"/>
<feature type="region of interest" description="Disordered" evidence="1">
    <location>
        <begin position="50"/>
        <end position="107"/>
    </location>
</feature>
<accession>A0AAU9MA37</accession>
<evidence type="ECO:0000313" key="3">
    <source>
        <dbReference type="EMBL" id="CAH1417718.1"/>
    </source>
</evidence>
<feature type="compositionally biased region" description="Polar residues" evidence="1">
    <location>
        <begin position="89"/>
        <end position="98"/>
    </location>
</feature>
<feature type="region of interest" description="Disordered" evidence="1">
    <location>
        <begin position="144"/>
        <end position="165"/>
    </location>
</feature>
<protein>
    <recommendedName>
        <fullName evidence="2">No apical meristem-associated C-terminal domain-containing protein</fullName>
    </recommendedName>
</protein>
<organism evidence="3 4">
    <name type="scientific">Lactuca virosa</name>
    <dbReference type="NCBI Taxonomy" id="75947"/>
    <lineage>
        <taxon>Eukaryota</taxon>
        <taxon>Viridiplantae</taxon>
        <taxon>Streptophyta</taxon>
        <taxon>Embryophyta</taxon>
        <taxon>Tracheophyta</taxon>
        <taxon>Spermatophyta</taxon>
        <taxon>Magnoliopsida</taxon>
        <taxon>eudicotyledons</taxon>
        <taxon>Gunneridae</taxon>
        <taxon>Pentapetalae</taxon>
        <taxon>asterids</taxon>
        <taxon>campanulids</taxon>
        <taxon>Asterales</taxon>
        <taxon>Asteraceae</taxon>
        <taxon>Cichorioideae</taxon>
        <taxon>Cichorieae</taxon>
        <taxon>Lactucinae</taxon>
        <taxon>Lactuca</taxon>
    </lineage>
</organism>
<sequence length="165" mass="19041">MLKPFKFIHVWKVVKRSIRWRELATHEEIANPPKRSRISSYSISQQVSSDGHVGVNLNDDNDDIEEIRPPPPPMGRDKTKARAKGKWKATSSNSSVGTERSARSEEMMTQMAQLNSTLERHMAETIRLTEYSLLMQDVRHLDPKDQEAAKAVKQSIREKYKLNRK</sequence>
<evidence type="ECO:0000259" key="2">
    <source>
        <dbReference type="Pfam" id="PF14303"/>
    </source>
</evidence>
<name>A0AAU9MA37_9ASTR</name>
<evidence type="ECO:0000313" key="4">
    <source>
        <dbReference type="Proteomes" id="UP001157418"/>
    </source>
</evidence>
<comment type="caution">
    <text evidence="3">The sequence shown here is derived from an EMBL/GenBank/DDBJ whole genome shotgun (WGS) entry which is preliminary data.</text>
</comment>
<gene>
    <name evidence="3" type="ORF">LVIROSA_LOCUS5378</name>
</gene>
<dbReference type="Pfam" id="PF14303">
    <property type="entry name" value="NAM-associated"/>
    <property type="match status" value="1"/>
</dbReference>